<dbReference type="InterPro" id="IPR011009">
    <property type="entry name" value="Kinase-like_dom_sf"/>
</dbReference>
<dbReference type="SUPFAM" id="SSF56112">
    <property type="entry name" value="Protein kinase-like (PK-like)"/>
    <property type="match status" value="1"/>
</dbReference>
<dbReference type="Pfam" id="PF01636">
    <property type="entry name" value="APH"/>
    <property type="match status" value="1"/>
</dbReference>
<dbReference type="InterPro" id="IPR002575">
    <property type="entry name" value="Aminoglycoside_PTrfase"/>
</dbReference>
<evidence type="ECO:0000313" key="3">
    <source>
        <dbReference type="Proteomes" id="UP000799302"/>
    </source>
</evidence>
<dbReference type="Gene3D" id="3.90.1200.10">
    <property type="match status" value="1"/>
</dbReference>
<sequence length="424" mass="50066">MPKIPGRQLETAWIDLSHAQRVKVATDIGNHLREMMRRTFSRGGVLRPDSFPNNYTGDGALIYDDWWGYKIRTTRKVLLQVQSPFVDGKKLPILDNDLTAVMPPLIAKPRALIDTLLYRIEILNRCFLVPPRLLLMVKEMLCEIHDRTELFNTNYYLFAHGDFYPRNLLEKDGEITAVIDWDLAKFEAPVEACRTPTWLWMWQRYRMRNNDGPESQWERYLDTCSWYTPNTDEELEIKHAFEKAVGTQFLYFANHKETNLARKIIEWINIPHMIENPDVQGEIEREHRKWQEMAALRWFYAGFNYDAEAELAEMMKVQREERQMEWQQMSEEDQMKAFQMVQGQMEETYMDRAQMMEAGMDEATMVQAQMEAAQMKETQMEETLLEAVELDFTQLVFGRFEPVFVGASVEDAEMDEADWEDVDV</sequence>
<proteinExistence type="predicted"/>
<dbReference type="InterPro" id="IPR051678">
    <property type="entry name" value="AGP_Transferase"/>
</dbReference>
<dbReference type="PANTHER" id="PTHR21310:SF56">
    <property type="entry name" value="AMINOGLYCOSIDE PHOSPHOTRANSFERASE DOMAIN-CONTAINING PROTEIN"/>
    <property type="match status" value="1"/>
</dbReference>
<dbReference type="Proteomes" id="UP000799302">
    <property type="component" value="Unassembled WGS sequence"/>
</dbReference>
<evidence type="ECO:0000259" key="1">
    <source>
        <dbReference type="Pfam" id="PF01636"/>
    </source>
</evidence>
<dbReference type="EMBL" id="MU004232">
    <property type="protein sequence ID" value="KAF2672178.1"/>
    <property type="molecule type" value="Genomic_DNA"/>
</dbReference>
<dbReference type="AlphaFoldDB" id="A0A6A6UM76"/>
<protein>
    <recommendedName>
        <fullName evidence="1">Aminoglycoside phosphotransferase domain-containing protein</fullName>
    </recommendedName>
</protein>
<keyword evidence="3" id="KW-1185">Reference proteome</keyword>
<accession>A0A6A6UM76</accession>
<reference evidence="2" key="1">
    <citation type="journal article" date="2020" name="Stud. Mycol.">
        <title>101 Dothideomycetes genomes: a test case for predicting lifestyles and emergence of pathogens.</title>
        <authorList>
            <person name="Haridas S."/>
            <person name="Albert R."/>
            <person name="Binder M."/>
            <person name="Bloem J."/>
            <person name="Labutti K."/>
            <person name="Salamov A."/>
            <person name="Andreopoulos B."/>
            <person name="Baker S."/>
            <person name="Barry K."/>
            <person name="Bills G."/>
            <person name="Bluhm B."/>
            <person name="Cannon C."/>
            <person name="Castanera R."/>
            <person name="Culley D."/>
            <person name="Daum C."/>
            <person name="Ezra D."/>
            <person name="Gonzalez J."/>
            <person name="Henrissat B."/>
            <person name="Kuo A."/>
            <person name="Liang C."/>
            <person name="Lipzen A."/>
            <person name="Lutzoni F."/>
            <person name="Magnuson J."/>
            <person name="Mondo S."/>
            <person name="Nolan M."/>
            <person name="Ohm R."/>
            <person name="Pangilinan J."/>
            <person name="Park H.-J."/>
            <person name="Ramirez L."/>
            <person name="Alfaro M."/>
            <person name="Sun H."/>
            <person name="Tritt A."/>
            <person name="Yoshinaga Y."/>
            <person name="Zwiers L.-H."/>
            <person name="Turgeon B."/>
            <person name="Goodwin S."/>
            <person name="Spatafora J."/>
            <person name="Crous P."/>
            <person name="Grigoriev I."/>
        </authorList>
    </citation>
    <scope>NUCLEOTIDE SEQUENCE</scope>
    <source>
        <strain evidence="2">CBS 115976</strain>
    </source>
</reference>
<organism evidence="2 3">
    <name type="scientific">Microthyrium microscopicum</name>
    <dbReference type="NCBI Taxonomy" id="703497"/>
    <lineage>
        <taxon>Eukaryota</taxon>
        <taxon>Fungi</taxon>
        <taxon>Dikarya</taxon>
        <taxon>Ascomycota</taxon>
        <taxon>Pezizomycotina</taxon>
        <taxon>Dothideomycetes</taxon>
        <taxon>Dothideomycetes incertae sedis</taxon>
        <taxon>Microthyriales</taxon>
        <taxon>Microthyriaceae</taxon>
        <taxon>Microthyrium</taxon>
    </lineage>
</organism>
<feature type="domain" description="Aminoglycoside phosphotransferase" evidence="1">
    <location>
        <begin position="157"/>
        <end position="189"/>
    </location>
</feature>
<evidence type="ECO:0000313" key="2">
    <source>
        <dbReference type="EMBL" id="KAF2672178.1"/>
    </source>
</evidence>
<dbReference type="PANTHER" id="PTHR21310">
    <property type="entry name" value="AMINOGLYCOSIDE PHOSPHOTRANSFERASE-RELATED-RELATED"/>
    <property type="match status" value="1"/>
</dbReference>
<gene>
    <name evidence="2" type="ORF">BT63DRAFT_190627</name>
</gene>
<name>A0A6A6UM76_9PEZI</name>
<dbReference type="OrthoDB" id="10003767at2759"/>